<evidence type="ECO:0000313" key="5">
    <source>
        <dbReference type="Proteomes" id="UP000238672"/>
    </source>
</evidence>
<dbReference type="AlphaFoldDB" id="A0A2S8NTR3"/>
<evidence type="ECO:0000256" key="1">
    <source>
        <dbReference type="ARBA" id="ARBA00023125"/>
    </source>
</evidence>
<dbReference type="GO" id="GO:0003697">
    <property type="term" value="F:single-stranded DNA binding"/>
    <property type="evidence" value="ECO:0007669"/>
    <property type="project" value="InterPro"/>
</dbReference>
<dbReference type="NCBIfam" id="TIGR00621">
    <property type="entry name" value="ssb"/>
    <property type="match status" value="1"/>
</dbReference>
<evidence type="ECO:0000256" key="2">
    <source>
        <dbReference type="PIRNR" id="PIRNR002070"/>
    </source>
</evidence>
<dbReference type="GO" id="GO:0009295">
    <property type="term" value="C:nucleoid"/>
    <property type="evidence" value="ECO:0007669"/>
    <property type="project" value="TreeGrafter"/>
</dbReference>
<dbReference type="SUPFAM" id="SSF50249">
    <property type="entry name" value="Nucleic acid-binding proteins"/>
    <property type="match status" value="1"/>
</dbReference>
<reference evidence="4 5" key="1">
    <citation type="submission" date="2018-02" db="EMBL/GenBank/DDBJ databases">
        <title>Metagenomics reveals mixed infection of spiroplasma and phytoplasma in chicory.</title>
        <authorList>
            <person name="Polano C."/>
            <person name="Moruzzi S."/>
            <person name="Ermacora P."/>
            <person name="Ferrini F."/>
            <person name="Martini M."/>
            <person name="Firrao G."/>
        </authorList>
    </citation>
    <scope>NUCLEOTIDE SEQUENCE [LARGE SCALE GENOMIC DNA]</scope>
    <source>
        <strain evidence="4 5">ChiP</strain>
    </source>
</reference>
<evidence type="ECO:0000313" key="4">
    <source>
        <dbReference type="EMBL" id="PQP79396.1"/>
    </source>
</evidence>
<dbReference type="Gene3D" id="2.40.50.140">
    <property type="entry name" value="Nucleic acid-binding proteins"/>
    <property type="match status" value="1"/>
</dbReference>
<keyword evidence="1 2" id="KW-0238">DNA-binding</keyword>
<dbReference type="Pfam" id="PF00436">
    <property type="entry name" value="SSB"/>
    <property type="match status" value="1"/>
</dbReference>
<keyword evidence="5" id="KW-1185">Reference proteome</keyword>
<dbReference type="InterPro" id="IPR000424">
    <property type="entry name" value="Primosome_PriB/ssb"/>
</dbReference>
<dbReference type="InterPro" id="IPR012340">
    <property type="entry name" value="NA-bd_OB-fold"/>
</dbReference>
<sequence length="112" mass="12842">MINEVRLMGHLTHDLKKEYVKINSEETTVVNFQIAVNSHKDKDKNKPLFVNCVVFRQQADNLFTYLGKGDHLYVAGSLSIQKYNDQNGEEKNSTKVIVSKLVFLNNNKEKGQ</sequence>
<dbReference type="InterPro" id="IPR011344">
    <property type="entry name" value="ssDNA-bd"/>
</dbReference>
<dbReference type="Proteomes" id="UP000238672">
    <property type="component" value="Unassembled WGS sequence"/>
</dbReference>
<dbReference type="PROSITE" id="PS50935">
    <property type="entry name" value="SSB"/>
    <property type="match status" value="1"/>
</dbReference>
<dbReference type="GO" id="GO:0006260">
    <property type="term" value="P:DNA replication"/>
    <property type="evidence" value="ECO:0007669"/>
    <property type="project" value="InterPro"/>
</dbReference>
<evidence type="ECO:0000256" key="3">
    <source>
        <dbReference type="RuleBase" id="RU000524"/>
    </source>
</evidence>
<comment type="caution">
    <text evidence="4">The sequence shown here is derived from an EMBL/GenBank/DDBJ whole genome shotgun (WGS) entry which is preliminary data.</text>
</comment>
<dbReference type="CDD" id="cd04496">
    <property type="entry name" value="SSB_OBF"/>
    <property type="match status" value="1"/>
</dbReference>
<proteinExistence type="predicted"/>
<gene>
    <name evidence="4" type="ORF">C6B37_01950</name>
</gene>
<dbReference type="PIRSF" id="PIRSF002070">
    <property type="entry name" value="SSB"/>
    <property type="match status" value="1"/>
</dbReference>
<accession>A0A2S8NTR3</accession>
<dbReference type="PANTHER" id="PTHR10302:SF0">
    <property type="entry name" value="SINGLE-STRANDED DNA-BINDING PROTEIN, MITOCHONDRIAL"/>
    <property type="match status" value="1"/>
</dbReference>
<dbReference type="PANTHER" id="PTHR10302">
    <property type="entry name" value="SINGLE-STRANDED DNA-BINDING PROTEIN"/>
    <property type="match status" value="1"/>
</dbReference>
<organism evidence="4 5">
    <name type="scientific">Candidatus Phytoplasma phoenicium</name>
    <dbReference type="NCBI Taxonomy" id="198422"/>
    <lineage>
        <taxon>Bacteria</taxon>
        <taxon>Bacillati</taxon>
        <taxon>Mycoplasmatota</taxon>
        <taxon>Mollicutes</taxon>
        <taxon>Acholeplasmatales</taxon>
        <taxon>Acholeplasmataceae</taxon>
        <taxon>Candidatus Phytoplasma</taxon>
        <taxon>16SrIX (Pigeon pea witches'-broom group)</taxon>
    </lineage>
</organism>
<protein>
    <recommendedName>
        <fullName evidence="2 3">Single-stranded DNA-binding protein</fullName>
    </recommendedName>
</protein>
<name>A0A2S8NTR3_9MOLU</name>
<dbReference type="EMBL" id="PUUG01000060">
    <property type="protein sequence ID" value="PQP79396.1"/>
    <property type="molecule type" value="Genomic_DNA"/>
</dbReference>